<proteinExistence type="predicted"/>
<dbReference type="AlphaFoldDB" id="A0A5B7J6P4"/>
<organism evidence="2 3">
    <name type="scientific">Portunus trituberculatus</name>
    <name type="common">Swimming crab</name>
    <name type="synonym">Neptunus trituberculatus</name>
    <dbReference type="NCBI Taxonomy" id="210409"/>
    <lineage>
        <taxon>Eukaryota</taxon>
        <taxon>Metazoa</taxon>
        <taxon>Ecdysozoa</taxon>
        <taxon>Arthropoda</taxon>
        <taxon>Crustacea</taxon>
        <taxon>Multicrustacea</taxon>
        <taxon>Malacostraca</taxon>
        <taxon>Eumalacostraca</taxon>
        <taxon>Eucarida</taxon>
        <taxon>Decapoda</taxon>
        <taxon>Pleocyemata</taxon>
        <taxon>Brachyura</taxon>
        <taxon>Eubrachyura</taxon>
        <taxon>Portunoidea</taxon>
        <taxon>Portunidae</taxon>
        <taxon>Portuninae</taxon>
        <taxon>Portunus</taxon>
    </lineage>
</organism>
<accession>A0A5B7J6P4</accession>
<dbReference type="EMBL" id="VSRR010080273">
    <property type="protein sequence ID" value="MPC89217.1"/>
    <property type="molecule type" value="Genomic_DNA"/>
</dbReference>
<reference evidence="2 3" key="1">
    <citation type="submission" date="2019-05" db="EMBL/GenBank/DDBJ databases">
        <title>Another draft genome of Portunus trituberculatus and its Hox gene families provides insights of decapod evolution.</title>
        <authorList>
            <person name="Jeong J.-H."/>
            <person name="Song I."/>
            <person name="Kim S."/>
            <person name="Choi T."/>
            <person name="Kim D."/>
            <person name="Ryu S."/>
            <person name="Kim W."/>
        </authorList>
    </citation>
    <scope>NUCLEOTIDE SEQUENCE [LARGE SCALE GENOMIC DNA]</scope>
    <source>
        <tissue evidence="2">Muscle</tissue>
    </source>
</reference>
<protein>
    <submittedName>
        <fullName evidence="2">Uncharacterized protein</fullName>
    </submittedName>
</protein>
<name>A0A5B7J6P4_PORTR</name>
<evidence type="ECO:0000313" key="2">
    <source>
        <dbReference type="EMBL" id="MPC89217.1"/>
    </source>
</evidence>
<sequence>MPFLTQTHLNRSLPSFSSRHLISFACQPISCGSYQPVRSPFPLRHQHRVRQASILGTSCMICKPPLHLPSLSTLPSTTTESPSPGSRF</sequence>
<keyword evidence="3" id="KW-1185">Reference proteome</keyword>
<feature type="region of interest" description="Disordered" evidence="1">
    <location>
        <begin position="66"/>
        <end position="88"/>
    </location>
</feature>
<evidence type="ECO:0000313" key="3">
    <source>
        <dbReference type="Proteomes" id="UP000324222"/>
    </source>
</evidence>
<dbReference type="Proteomes" id="UP000324222">
    <property type="component" value="Unassembled WGS sequence"/>
</dbReference>
<evidence type="ECO:0000256" key="1">
    <source>
        <dbReference type="SAM" id="MobiDB-lite"/>
    </source>
</evidence>
<gene>
    <name evidence="2" type="ORF">E2C01_084153</name>
</gene>
<comment type="caution">
    <text evidence="2">The sequence shown here is derived from an EMBL/GenBank/DDBJ whole genome shotgun (WGS) entry which is preliminary data.</text>
</comment>